<evidence type="ECO:0000256" key="3">
    <source>
        <dbReference type="ARBA" id="ARBA00022670"/>
    </source>
</evidence>
<evidence type="ECO:0000256" key="14">
    <source>
        <dbReference type="ARBA" id="ARBA00023113"/>
    </source>
</evidence>
<dbReference type="Gene3D" id="3.30.420.10">
    <property type="entry name" value="Ribonuclease H-like superfamily/Ribonuclease H"/>
    <property type="match status" value="1"/>
</dbReference>
<evidence type="ECO:0000256" key="15">
    <source>
        <dbReference type="ARBA" id="ARBA00023172"/>
    </source>
</evidence>
<dbReference type="AlphaFoldDB" id="A0A0J7K5L8"/>
<feature type="domain" description="CCHC-type" evidence="19">
    <location>
        <begin position="217"/>
        <end position="233"/>
    </location>
</feature>
<proteinExistence type="predicted"/>
<keyword evidence="5" id="KW-0479">Metal-binding</keyword>
<dbReference type="InterPro" id="IPR039537">
    <property type="entry name" value="Retrotran_Ty1/copia-like"/>
</dbReference>
<dbReference type="InterPro" id="IPR036397">
    <property type="entry name" value="RNaseH_sf"/>
</dbReference>
<dbReference type="Proteomes" id="UP000036403">
    <property type="component" value="Unassembled WGS sequence"/>
</dbReference>
<evidence type="ECO:0000256" key="11">
    <source>
        <dbReference type="ARBA" id="ARBA00022908"/>
    </source>
</evidence>
<dbReference type="Pfam" id="PF22936">
    <property type="entry name" value="Pol_BBD"/>
    <property type="match status" value="1"/>
</dbReference>
<dbReference type="GO" id="GO:0005524">
    <property type="term" value="F:ATP binding"/>
    <property type="evidence" value="ECO:0007669"/>
    <property type="project" value="UniProtKB-KW"/>
</dbReference>
<feature type="compositionally biased region" description="Polar residues" evidence="18">
    <location>
        <begin position="268"/>
        <end position="293"/>
    </location>
</feature>
<evidence type="ECO:0000256" key="13">
    <source>
        <dbReference type="ARBA" id="ARBA00022932"/>
    </source>
</evidence>
<dbReference type="STRING" id="67767.A0A0J7K5L8"/>
<evidence type="ECO:0008006" key="23">
    <source>
        <dbReference type="Google" id="ProtNLM"/>
    </source>
</evidence>
<comment type="caution">
    <text evidence="21">The sequence shown here is derived from an EMBL/GenBank/DDBJ whole genome shotgun (WGS) entry which is preliminary data.</text>
</comment>
<feature type="region of interest" description="Disordered" evidence="18">
    <location>
        <begin position="242"/>
        <end position="294"/>
    </location>
</feature>
<evidence type="ECO:0000259" key="20">
    <source>
        <dbReference type="PROSITE" id="PS50994"/>
    </source>
</evidence>
<evidence type="ECO:0000256" key="16">
    <source>
        <dbReference type="ARBA" id="ARBA00023268"/>
    </source>
</evidence>
<evidence type="ECO:0000256" key="6">
    <source>
        <dbReference type="ARBA" id="ARBA00022741"/>
    </source>
</evidence>
<feature type="non-terminal residue" evidence="21">
    <location>
        <position position="731"/>
    </location>
</feature>
<keyword evidence="17" id="KW-0862">Zinc</keyword>
<dbReference type="InterPro" id="IPR001584">
    <property type="entry name" value="Integrase_cat-core"/>
</dbReference>
<keyword evidence="10" id="KW-0460">Magnesium</keyword>
<reference evidence="21 22" key="1">
    <citation type="submission" date="2015-04" db="EMBL/GenBank/DDBJ databases">
        <title>Lasius niger genome sequencing.</title>
        <authorList>
            <person name="Konorov E.A."/>
            <person name="Nikitin M.A."/>
            <person name="Kirill M.V."/>
            <person name="Chang P."/>
        </authorList>
    </citation>
    <scope>NUCLEOTIDE SEQUENCE [LARGE SCALE GENOMIC DNA]</scope>
    <source>
        <tissue evidence="21">Whole</tissue>
    </source>
</reference>
<dbReference type="Pfam" id="PF07727">
    <property type="entry name" value="RVT_2"/>
    <property type="match status" value="1"/>
</dbReference>
<keyword evidence="22" id="KW-1185">Reference proteome</keyword>
<dbReference type="SUPFAM" id="SSF53098">
    <property type="entry name" value="Ribonuclease H-like"/>
    <property type="match status" value="1"/>
</dbReference>
<dbReference type="PROSITE" id="PS50994">
    <property type="entry name" value="INTEGRASE"/>
    <property type="match status" value="1"/>
</dbReference>
<dbReference type="InterPro" id="IPR036875">
    <property type="entry name" value="Znf_CCHC_sf"/>
</dbReference>
<dbReference type="PaxDb" id="67767-A0A0J7K5L8"/>
<keyword evidence="12" id="KW-0695">RNA-directed DNA polymerase</keyword>
<dbReference type="InterPro" id="IPR054722">
    <property type="entry name" value="PolX-like_BBD"/>
</dbReference>
<evidence type="ECO:0000256" key="10">
    <source>
        <dbReference type="ARBA" id="ARBA00022842"/>
    </source>
</evidence>
<dbReference type="GO" id="GO:0006310">
    <property type="term" value="P:DNA recombination"/>
    <property type="evidence" value="ECO:0007669"/>
    <property type="project" value="UniProtKB-KW"/>
</dbReference>
<protein>
    <recommendedName>
        <fullName evidence="23">Retrovirus-related Pol polyprotein from transposon TNT 1-94</fullName>
    </recommendedName>
</protein>
<evidence type="ECO:0000256" key="18">
    <source>
        <dbReference type="SAM" id="MobiDB-lite"/>
    </source>
</evidence>
<dbReference type="Pfam" id="PF14223">
    <property type="entry name" value="Retrotran_gag_2"/>
    <property type="match status" value="1"/>
</dbReference>
<keyword evidence="11" id="KW-0229">DNA integration</keyword>
<feature type="region of interest" description="Disordered" evidence="18">
    <location>
        <begin position="556"/>
        <end position="592"/>
    </location>
</feature>
<keyword evidence="3" id="KW-0645">Protease</keyword>
<dbReference type="InterPro" id="IPR012337">
    <property type="entry name" value="RNaseH-like_sf"/>
</dbReference>
<dbReference type="GO" id="GO:0003676">
    <property type="term" value="F:nucleic acid binding"/>
    <property type="evidence" value="ECO:0007669"/>
    <property type="project" value="InterPro"/>
</dbReference>
<feature type="compositionally biased region" description="Acidic residues" evidence="18">
    <location>
        <begin position="556"/>
        <end position="571"/>
    </location>
</feature>
<evidence type="ECO:0000256" key="5">
    <source>
        <dbReference type="ARBA" id="ARBA00022723"/>
    </source>
</evidence>
<dbReference type="GO" id="GO:0008270">
    <property type="term" value="F:zinc ion binding"/>
    <property type="evidence" value="ECO:0007669"/>
    <property type="project" value="UniProtKB-KW"/>
</dbReference>
<dbReference type="GO" id="GO:0003964">
    <property type="term" value="F:RNA-directed DNA polymerase activity"/>
    <property type="evidence" value="ECO:0007669"/>
    <property type="project" value="UniProtKB-KW"/>
</dbReference>
<keyword evidence="17" id="KW-0863">Zinc-finger</keyword>
<evidence type="ECO:0000256" key="12">
    <source>
        <dbReference type="ARBA" id="ARBA00022918"/>
    </source>
</evidence>
<evidence type="ECO:0000256" key="2">
    <source>
        <dbReference type="ARBA" id="ARBA00022612"/>
    </source>
</evidence>
<keyword evidence="13" id="KW-0239">DNA-directed DNA polymerase</keyword>
<keyword evidence="9" id="KW-0067">ATP-binding</keyword>
<evidence type="ECO:0000256" key="7">
    <source>
        <dbReference type="ARBA" id="ARBA00022759"/>
    </source>
</evidence>
<feature type="domain" description="Integrase catalytic" evidence="20">
    <location>
        <begin position="351"/>
        <end position="517"/>
    </location>
</feature>
<keyword evidence="4" id="KW-0540">Nuclease</keyword>
<dbReference type="OrthoDB" id="7697830at2759"/>
<dbReference type="PANTHER" id="PTHR42648:SF11">
    <property type="entry name" value="TRANSPOSON TY4-P GAG-POL POLYPROTEIN"/>
    <property type="match status" value="1"/>
</dbReference>
<evidence type="ECO:0000313" key="21">
    <source>
        <dbReference type="EMBL" id="KMQ85773.1"/>
    </source>
</evidence>
<accession>A0A0J7K5L8</accession>
<keyword evidence="6" id="KW-0547">Nucleotide-binding</keyword>
<keyword evidence="13" id="KW-0548">Nucleotidyltransferase</keyword>
<name>A0A0J7K5L8_LASNI</name>
<dbReference type="GO" id="GO:0006508">
    <property type="term" value="P:proteolysis"/>
    <property type="evidence" value="ECO:0007669"/>
    <property type="project" value="UniProtKB-KW"/>
</dbReference>
<dbReference type="PANTHER" id="PTHR42648">
    <property type="entry name" value="TRANSPOSASE, PUTATIVE-RELATED"/>
    <property type="match status" value="1"/>
</dbReference>
<dbReference type="GO" id="GO:0004519">
    <property type="term" value="F:endonuclease activity"/>
    <property type="evidence" value="ECO:0007669"/>
    <property type="project" value="UniProtKB-KW"/>
</dbReference>
<evidence type="ECO:0000256" key="1">
    <source>
        <dbReference type="ARBA" id="ARBA00002180"/>
    </source>
</evidence>
<keyword evidence="7" id="KW-0255">Endonuclease</keyword>
<organism evidence="21 22">
    <name type="scientific">Lasius niger</name>
    <name type="common">Black garden ant</name>
    <dbReference type="NCBI Taxonomy" id="67767"/>
    <lineage>
        <taxon>Eukaryota</taxon>
        <taxon>Metazoa</taxon>
        <taxon>Ecdysozoa</taxon>
        <taxon>Arthropoda</taxon>
        <taxon>Hexapoda</taxon>
        <taxon>Insecta</taxon>
        <taxon>Pterygota</taxon>
        <taxon>Neoptera</taxon>
        <taxon>Endopterygota</taxon>
        <taxon>Hymenoptera</taxon>
        <taxon>Apocrita</taxon>
        <taxon>Aculeata</taxon>
        <taxon>Formicoidea</taxon>
        <taxon>Formicidae</taxon>
        <taxon>Formicinae</taxon>
        <taxon>Lasius</taxon>
        <taxon>Lasius</taxon>
    </lineage>
</organism>
<evidence type="ECO:0000256" key="17">
    <source>
        <dbReference type="PROSITE-ProRule" id="PRU00047"/>
    </source>
</evidence>
<keyword evidence="14" id="KW-0917">Virion maturation</keyword>
<evidence type="ECO:0000256" key="4">
    <source>
        <dbReference type="ARBA" id="ARBA00022722"/>
    </source>
</evidence>
<dbReference type="InterPro" id="IPR001878">
    <property type="entry name" value="Znf_CCHC"/>
</dbReference>
<dbReference type="GO" id="GO:0008233">
    <property type="term" value="F:peptidase activity"/>
    <property type="evidence" value="ECO:0007669"/>
    <property type="project" value="UniProtKB-KW"/>
</dbReference>
<keyword evidence="13" id="KW-0808">Transferase</keyword>
<evidence type="ECO:0000256" key="9">
    <source>
        <dbReference type="ARBA" id="ARBA00022840"/>
    </source>
</evidence>
<dbReference type="GO" id="GO:0003887">
    <property type="term" value="F:DNA-directed DNA polymerase activity"/>
    <property type="evidence" value="ECO:0007669"/>
    <property type="project" value="UniProtKB-KW"/>
</dbReference>
<keyword evidence="8" id="KW-0378">Hydrolase</keyword>
<dbReference type="GO" id="GO:0015074">
    <property type="term" value="P:DNA integration"/>
    <property type="evidence" value="ECO:0007669"/>
    <property type="project" value="UniProtKB-KW"/>
</dbReference>
<keyword evidence="2" id="KW-1188">Viral release from host cell</keyword>
<dbReference type="InterPro" id="IPR013103">
    <property type="entry name" value="RVT_2"/>
</dbReference>
<comment type="function">
    <text evidence="1">The aspartyl protease (PR) mediates the proteolytic cleavages of the Gag and Gag-Pol polyproteins after assembly of the VLP.</text>
</comment>
<gene>
    <name evidence="21" type="ORF">RF55_15478</name>
</gene>
<keyword evidence="16" id="KW-0511">Multifunctional enzyme</keyword>
<sequence length="731" mass="85412">MAQNTTKINHYNIDPLNGDNYEAWKFRVKTILTEHNVERMISIKYRDADYETDKLREEARKKENKCKSILVQCVDDMQIDIICDKETAHDMWTTLQDVYEKRSLSGKLFLRRKFMSMKMNEGEKLDEFLSKFEHVLCQLKSSGVEMKDEDAICTLLLALPKSYETVVTVLENTSTEILNMDYVKTKLRIESEKRKENDGDQSESTKKAAFMSNKSIKCHNCGGYGHIKKYCKKPYQGQSSYNNSQYNTSQGVKNRRGNYQTYRGGGNANNQTRGQRGWNNQPNFKRTSHNQQMRRGDYVETDDTHEDNICFICNRDNNVKTVSNENILFFVDSGCTDHLVNDKEYFSDFMILNKPIKIAVAKDKSYLEAIGIGNINVQSYVNGNRIKCTIKNVFYVPSLRKNLLSVKRLEMFNIKVVFEKVLRCDNGREYVSGDMKQYCRENGTTIDYTIPYTPQQNGKAERYNRSLVEKARSMINESKVPKQFWNEAIRTAVYILNRSPSANLELTTPAELWYERKPNVTNLRVFGTVAYSYVQDQFRKKTNEISIKEIDVDSNVDCNDETDSENEEEVETEKSVTKELENEELKTQENEEMNTRKNIPNDYNELKDRRDKNLWEQAMNREVESIIKANTWKSVIKPKDVEILDTKWVYTYKPLEKDKLNQYKARLVVRGFAQKKTFDYDELYSPVAKMSTIRTLLAIGNQLKYNFVQLDVKTAFLHGNLKEDIYIYPPK</sequence>
<dbReference type="SUPFAM" id="SSF57756">
    <property type="entry name" value="Retrovirus zinc finger-like domains"/>
    <property type="match status" value="1"/>
</dbReference>
<evidence type="ECO:0000256" key="8">
    <source>
        <dbReference type="ARBA" id="ARBA00022801"/>
    </source>
</evidence>
<feature type="compositionally biased region" description="Polar residues" evidence="18">
    <location>
        <begin position="248"/>
        <end position="261"/>
    </location>
</feature>
<feature type="compositionally biased region" description="Basic and acidic residues" evidence="18">
    <location>
        <begin position="572"/>
        <end position="592"/>
    </location>
</feature>
<evidence type="ECO:0000259" key="19">
    <source>
        <dbReference type="PROSITE" id="PS50158"/>
    </source>
</evidence>
<keyword evidence="15" id="KW-0233">DNA recombination</keyword>
<dbReference type="PROSITE" id="PS50158">
    <property type="entry name" value="ZF_CCHC"/>
    <property type="match status" value="1"/>
</dbReference>
<dbReference type="EMBL" id="LBMM01013185">
    <property type="protein sequence ID" value="KMQ85773.1"/>
    <property type="molecule type" value="Genomic_DNA"/>
</dbReference>
<evidence type="ECO:0000313" key="22">
    <source>
        <dbReference type="Proteomes" id="UP000036403"/>
    </source>
</evidence>